<comment type="function">
    <text evidence="3">Lytic transglycosylase with a strong preference for naked glycan strands that lack stem peptides.</text>
</comment>
<dbReference type="Pfam" id="PF03330">
    <property type="entry name" value="DPBB_1"/>
    <property type="match status" value="1"/>
</dbReference>
<dbReference type="CDD" id="cd22268">
    <property type="entry name" value="DPBB_RlpA-like"/>
    <property type="match status" value="1"/>
</dbReference>
<dbReference type="EMBL" id="BMCT01000002">
    <property type="protein sequence ID" value="GGF60137.1"/>
    <property type="molecule type" value="Genomic_DNA"/>
</dbReference>
<comment type="similarity">
    <text evidence="3 4">Belongs to the RlpA family.</text>
</comment>
<keyword evidence="7" id="KW-1185">Reference proteome</keyword>
<dbReference type="PANTHER" id="PTHR34183:SF8">
    <property type="entry name" value="ENDOLYTIC PEPTIDOGLYCAN TRANSGLYCOSYLASE RLPA-RELATED"/>
    <property type="match status" value="1"/>
</dbReference>
<dbReference type="InterPro" id="IPR012997">
    <property type="entry name" value="RplA"/>
</dbReference>
<protein>
    <recommendedName>
        <fullName evidence="3">Endolytic peptidoglycan transglycosylase RlpA</fullName>
        <ecNumber evidence="3">4.2.2.-</ecNumber>
    </recommendedName>
</protein>
<dbReference type="InterPro" id="IPR036908">
    <property type="entry name" value="RlpA-like_sf"/>
</dbReference>
<dbReference type="GO" id="GO:0000270">
    <property type="term" value="P:peptidoglycan metabolic process"/>
    <property type="evidence" value="ECO:0007669"/>
    <property type="project" value="UniProtKB-UniRule"/>
</dbReference>
<dbReference type="GO" id="GO:0008932">
    <property type="term" value="F:lytic endotransglycosylase activity"/>
    <property type="evidence" value="ECO:0007669"/>
    <property type="project" value="UniProtKB-UniRule"/>
</dbReference>
<evidence type="ECO:0000313" key="6">
    <source>
        <dbReference type="EMBL" id="GGF60137.1"/>
    </source>
</evidence>
<feature type="signal peptide" evidence="3">
    <location>
        <begin position="1"/>
        <end position="25"/>
    </location>
</feature>
<dbReference type="InterPro" id="IPR009009">
    <property type="entry name" value="RlpA-like_DPBB"/>
</dbReference>
<keyword evidence="1 3" id="KW-0456">Lyase</keyword>
<accession>A0A917BVL4</accession>
<feature type="chain" id="PRO_5038184383" description="Endolytic peptidoglycan transglycosylase RlpA" evidence="3">
    <location>
        <begin position="26"/>
        <end position="128"/>
    </location>
</feature>
<dbReference type="PANTHER" id="PTHR34183">
    <property type="entry name" value="ENDOLYTIC PEPTIDOGLYCAN TRANSGLYCOSYLASE RLPA"/>
    <property type="match status" value="1"/>
</dbReference>
<evidence type="ECO:0000256" key="1">
    <source>
        <dbReference type="ARBA" id="ARBA00023239"/>
    </source>
</evidence>
<dbReference type="SUPFAM" id="SSF50685">
    <property type="entry name" value="Barwin-like endoglucanases"/>
    <property type="match status" value="1"/>
</dbReference>
<dbReference type="GO" id="GO:0071555">
    <property type="term" value="P:cell wall organization"/>
    <property type="evidence" value="ECO:0007669"/>
    <property type="project" value="UniProtKB-KW"/>
</dbReference>
<gene>
    <name evidence="3" type="primary">rlpA</name>
    <name evidence="6" type="ORF">GCM10007301_19830</name>
</gene>
<dbReference type="Gene3D" id="2.40.40.10">
    <property type="entry name" value="RlpA-like domain"/>
    <property type="match status" value="1"/>
</dbReference>
<keyword evidence="6" id="KW-0449">Lipoprotein</keyword>
<sequence precursor="true">MEIRKGLLLASLALTITAFGPAAYAGEVKQTGIASYYWQGRGTASGERFNPNALTAAHRSLPFGTKVRVTNLKNGRTIVVRINDRGPFVRGRVIDVSKAAAGQLGFHGAGLTKVALSVVNDTVSSNEP</sequence>
<dbReference type="HAMAP" id="MF_02071">
    <property type="entry name" value="RlpA"/>
    <property type="match status" value="1"/>
</dbReference>
<dbReference type="EC" id="4.2.2.-" evidence="3"/>
<dbReference type="RefSeq" id="WP_188577967.1">
    <property type="nucleotide sequence ID" value="NZ_BMCT01000002.1"/>
</dbReference>
<evidence type="ECO:0000259" key="5">
    <source>
        <dbReference type="Pfam" id="PF03330"/>
    </source>
</evidence>
<dbReference type="AlphaFoldDB" id="A0A917BVL4"/>
<proteinExistence type="inferred from homology"/>
<evidence type="ECO:0000256" key="4">
    <source>
        <dbReference type="RuleBase" id="RU003495"/>
    </source>
</evidence>
<dbReference type="Proteomes" id="UP000606044">
    <property type="component" value="Unassembled WGS sequence"/>
</dbReference>
<comment type="caution">
    <text evidence="6">The sequence shown here is derived from an EMBL/GenBank/DDBJ whole genome shotgun (WGS) entry which is preliminary data.</text>
</comment>
<dbReference type="NCBIfam" id="TIGR00413">
    <property type="entry name" value="rlpA"/>
    <property type="match status" value="1"/>
</dbReference>
<keyword evidence="3" id="KW-0732">Signal</keyword>
<organism evidence="6 7">
    <name type="scientific">Azorhizobium oxalatiphilum</name>
    <dbReference type="NCBI Taxonomy" id="980631"/>
    <lineage>
        <taxon>Bacteria</taxon>
        <taxon>Pseudomonadati</taxon>
        <taxon>Pseudomonadota</taxon>
        <taxon>Alphaproteobacteria</taxon>
        <taxon>Hyphomicrobiales</taxon>
        <taxon>Xanthobacteraceae</taxon>
        <taxon>Azorhizobium</taxon>
    </lineage>
</organism>
<keyword evidence="2 3" id="KW-0961">Cell wall biogenesis/degradation</keyword>
<evidence type="ECO:0000313" key="7">
    <source>
        <dbReference type="Proteomes" id="UP000606044"/>
    </source>
</evidence>
<reference evidence="6" key="2">
    <citation type="submission" date="2020-09" db="EMBL/GenBank/DDBJ databases">
        <authorList>
            <person name="Sun Q."/>
            <person name="Sedlacek I."/>
        </authorList>
    </citation>
    <scope>NUCLEOTIDE SEQUENCE</scope>
    <source>
        <strain evidence="6">CCM 7897</strain>
    </source>
</reference>
<evidence type="ECO:0000256" key="2">
    <source>
        <dbReference type="ARBA" id="ARBA00023316"/>
    </source>
</evidence>
<reference evidence="6" key="1">
    <citation type="journal article" date="2014" name="Int. J. Syst. Evol. Microbiol.">
        <title>Complete genome sequence of Corynebacterium casei LMG S-19264T (=DSM 44701T), isolated from a smear-ripened cheese.</title>
        <authorList>
            <consortium name="US DOE Joint Genome Institute (JGI-PGF)"/>
            <person name="Walter F."/>
            <person name="Albersmeier A."/>
            <person name="Kalinowski J."/>
            <person name="Ruckert C."/>
        </authorList>
    </citation>
    <scope>NUCLEOTIDE SEQUENCE</scope>
    <source>
        <strain evidence="6">CCM 7897</strain>
    </source>
</reference>
<feature type="domain" description="RlpA-like protein double-psi beta-barrel" evidence="5">
    <location>
        <begin position="30"/>
        <end position="115"/>
    </location>
</feature>
<evidence type="ECO:0000256" key="3">
    <source>
        <dbReference type="HAMAP-Rule" id="MF_02071"/>
    </source>
</evidence>
<dbReference type="InterPro" id="IPR034718">
    <property type="entry name" value="RlpA"/>
</dbReference>
<name>A0A917BVL4_9HYPH</name>